<evidence type="ECO:0000313" key="2">
    <source>
        <dbReference type="EMBL" id="MDN4474161.1"/>
    </source>
</evidence>
<feature type="transmembrane region" description="Helical" evidence="1">
    <location>
        <begin position="21"/>
        <end position="41"/>
    </location>
</feature>
<comment type="caution">
    <text evidence="2">The sequence shown here is derived from an EMBL/GenBank/DDBJ whole genome shotgun (WGS) entry which is preliminary data.</text>
</comment>
<evidence type="ECO:0008006" key="4">
    <source>
        <dbReference type="Google" id="ProtNLM"/>
    </source>
</evidence>
<dbReference type="EMBL" id="JAUHPV010000012">
    <property type="protein sequence ID" value="MDN4474161.1"/>
    <property type="molecule type" value="Genomic_DNA"/>
</dbReference>
<keyword evidence="1" id="KW-0812">Transmembrane</keyword>
<dbReference type="RefSeq" id="WP_301130348.1">
    <property type="nucleotide sequence ID" value="NZ_JAUHPV010000012.1"/>
</dbReference>
<dbReference type="Proteomes" id="UP001172738">
    <property type="component" value="Unassembled WGS sequence"/>
</dbReference>
<accession>A0ABT8G4U8</accession>
<name>A0ABT8G4U8_9MICO</name>
<feature type="transmembrane region" description="Helical" evidence="1">
    <location>
        <begin position="47"/>
        <end position="66"/>
    </location>
</feature>
<keyword evidence="3" id="KW-1185">Reference proteome</keyword>
<evidence type="ECO:0000256" key="1">
    <source>
        <dbReference type="SAM" id="Phobius"/>
    </source>
</evidence>
<proteinExistence type="predicted"/>
<evidence type="ECO:0000313" key="3">
    <source>
        <dbReference type="Proteomes" id="UP001172738"/>
    </source>
</evidence>
<sequence>MPHTEKLLAPPAWVEPFSEWYRHWAVAVVLGISALVAFGFVLQGQPLLIALVAIVLLPGTVLNAWLGYQGRRLAKADLSVLEGRVVDDRLELGGLVSPMARQKWASFGPGVLTLAEVGHTKQGAVLYSLTQGDAEVRFLHDSDVDAQRLDGLMSFSRSHGVHVVVEG</sequence>
<keyword evidence="1" id="KW-0472">Membrane</keyword>
<organism evidence="2 3">
    <name type="scientific">Demequina zhanjiangensis</name>
    <dbReference type="NCBI Taxonomy" id="3051659"/>
    <lineage>
        <taxon>Bacteria</taxon>
        <taxon>Bacillati</taxon>
        <taxon>Actinomycetota</taxon>
        <taxon>Actinomycetes</taxon>
        <taxon>Micrococcales</taxon>
        <taxon>Demequinaceae</taxon>
        <taxon>Demequina</taxon>
    </lineage>
</organism>
<gene>
    <name evidence="2" type="ORF">QQX04_14260</name>
</gene>
<keyword evidence="1" id="KW-1133">Transmembrane helix</keyword>
<protein>
    <recommendedName>
        <fullName evidence="4">PH domain-containing protein</fullName>
    </recommendedName>
</protein>
<reference evidence="2" key="1">
    <citation type="submission" date="2023-06" db="EMBL/GenBank/DDBJ databases">
        <title>SYSU T00b26.</title>
        <authorList>
            <person name="Gao L."/>
            <person name="Fang B.-Z."/>
            <person name="Li W.-J."/>
        </authorList>
    </citation>
    <scope>NUCLEOTIDE SEQUENCE</scope>
    <source>
        <strain evidence="2">SYSU T00b26</strain>
    </source>
</reference>